<dbReference type="GO" id="GO:0032299">
    <property type="term" value="C:ribonuclease H2 complex"/>
    <property type="evidence" value="ECO:0007669"/>
    <property type="project" value="TreeGrafter"/>
</dbReference>
<dbReference type="GO" id="GO:0004523">
    <property type="term" value="F:RNA-DNA hybrid ribonuclease activity"/>
    <property type="evidence" value="ECO:0007669"/>
    <property type="project" value="UniProtKB-UniRule"/>
</dbReference>
<sequence>MHRWIVGIDEAGRGPLAGPVAVGVVKVPHDFDWGRIPGVNDSKKLSHKNREAIFMLTEELQKEGALTYSVKMTSAPMIDRIGIVPSVRRSIASALRALAPDTKTTSIKLDGLLSAPEEFIYQETIVGGDGKEKVIGLASIMAKVTRDRYMERLAKKQEAVCYGFDLHKGYGTKAHLDAIRTHGLLEGVHRVSYCRNIQR</sequence>
<dbReference type="GO" id="GO:0046872">
    <property type="term" value="F:metal ion binding"/>
    <property type="evidence" value="ECO:0007669"/>
    <property type="project" value="UniProtKB-KW"/>
</dbReference>
<dbReference type="Proteomes" id="UP000229344">
    <property type="component" value="Unassembled WGS sequence"/>
</dbReference>
<evidence type="ECO:0000256" key="7">
    <source>
        <dbReference type="ARBA" id="ARBA00022722"/>
    </source>
</evidence>
<keyword evidence="8 12" id="KW-0479">Metal-binding</keyword>
<dbReference type="CDD" id="cd07182">
    <property type="entry name" value="RNase_HII_bacteria_HII_like"/>
    <property type="match status" value="1"/>
</dbReference>
<evidence type="ECO:0000256" key="8">
    <source>
        <dbReference type="ARBA" id="ARBA00022723"/>
    </source>
</evidence>
<dbReference type="PROSITE" id="PS51975">
    <property type="entry name" value="RNASE_H_2"/>
    <property type="match status" value="1"/>
</dbReference>
<evidence type="ECO:0000256" key="4">
    <source>
        <dbReference type="ARBA" id="ARBA00004496"/>
    </source>
</evidence>
<name>A0A2H0UE62_9BACT</name>
<evidence type="ECO:0000256" key="3">
    <source>
        <dbReference type="ARBA" id="ARBA00004065"/>
    </source>
</evidence>
<comment type="cofactor">
    <cofactor evidence="12">
        <name>Mn(2+)</name>
        <dbReference type="ChEBI" id="CHEBI:29035"/>
    </cofactor>
    <cofactor evidence="12">
        <name>Mg(2+)</name>
        <dbReference type="ChEBI" id="CHEBI:18420"/>
    </cofactor>
    <text evidence="12">Manganese or magnesium. Binds 1 divalent metal ion per monomer in the absence of substrate. May bind a second metal ion after substrate binding.</text>
</comment>
<dbReference type="InterPro" id="IPR024567">
    <property type="entry name" value="RNase_HII/HIII_dom"/>
</dbReference>
<evidence type="ECO:0000256" key="13">
    <source>
        <dbReference type="RuleBase" id="RU003515"/>
    </source>
</evidence>
<dbReference type="PANTHER" id="PTHR10954:SF18">
    <property type="entry name" value="RIBONUCLEASE HII"/>
    <property type="match status" value="1"/>
</dbReference>
<comment type="caution">
    <text evidence="15">The sequence shown here is derived from an EMBL/GenBank/DDBJ whole genome shotgun (WGS) entry which is preliminary data.</text>
</comment>
<accession>A0A2H0UE62</accession>
<keyword evidence="6" id="KW-0963">Cytoplasm</keyword>
<dbReference type="AlphaFoldDB" id="A0A2H0UE62"/>
<evidence type="ECO:0000256" key="11">
    <source>
        <dbReference type="ARBA" id="ARBA00023211"/>
    </source>
</evidence>
<evidence type="ECO:0000313" key="16">
    <source>
        <dbReference type="Proteomes" id="UP000229344"/>
    </source>
</evidence>
<evidence type="ECO:0000256" key="9">
    <source>
        <dbReference type="ARBA" id="ARBA00022759"/>
    </source>
</evidence>
<dbReference type="InterPro" id="IPR012337">
    <property type="entry name" value="RNaseH-like_sf"/>
</dbReference>
<organism evidence="15 16">
    <name type="scientific">Candidatus Kaiserbacteria bacterium CG10_big_fil_rev_8_21_14_0_10_47_16</name>
    <dbReference type="NCBI Taxonomy" id="1974608"/>
    <lineage>
        <taxon>Bacteria</taxon>
        <taxon>Candidatus Kaiseribacteriota</taxon>
    </lineage>
</organism>
<evidence type="ECO:0000256" key="2">
    <source>
        <dbReference type="ARBA" id="ARBA00001946"/>
    </source>
</evidence>
<evidence type="ECO:0000256" key="6">
    <source>
        <dbReference type="ARBA" id="ARBA00022490"/>
    </source>
</evidence>
<dbReference type="GO" id="GO:0005737">
    <property type="term" value="C:cytoplasm"/>
    <property type="evidence" value="ECO:0007669"/>
    <property type="project" value="UniProtKB-SubCell"/>
</dbReference>
<protein>
    <recommendedName>
        <fullName evidence="13">Ribonuclease</fullName>
        <ecNumber evidence="13">3.1.26.4</ecNumber>
    </recommendedName>
</protein>
<evidence type="ECO:0000256" key="1">
    <source>
        <dbReference type="ARBA" id="ARBA00000077"/>
    </source>
</evidence>
<dbReference type="InterPro" id="IPR001352">
    <property type="entry name" value="RNase_HII/HIII"/>
</dbReference>
<evidence type="ECO:0000256" key="5">
    <source>
        <dbReference type="ARBA" id="ARBA00007383"/>
    </source>
</evidence>
<dbReference type="EC" id="3.1.26.4" evidence="13"/>
<feature type="binding site" evidence="12">
    <location>
        <position position="10"/>
    </location>
    <ligand>
        <name>a divalent metal cation</name>
        <dbReference type="ChEBI" id="CHEBI:60240"/>
    </ligand>
</feature>
<evidence type="ECO:0000313" key="15">
    <source>
        <dbReference type="EMBL" id="PIR84718.1"/>
    </source>
</evidence>
<feature type="domain" description="RNase H type-2" evidence="14">
    <location>
        <begin position="3"/>
        <end position="199"/>
    </location>
</feature>
<dbReference type="SUPFAM" id="SSF53098">
    <property type="entry name" value="Ribonuclease H-like"/>
    <property type="match status" value="1"/>
</dbReference>
<evidence type="ECO:0000259" key="14">
    <source>
        <dbReference type="PROSITE" id="PS51975"/>
    </source>
</evidence>
<dbReference type="InterPro" id="IPR022898">
    <property type="entry name" value="RNase_HII"/>
</dbReference>
<feature type="binding site" evidence="12">
    <location>
        <position position="9"/>
    </location>
    <ligand>
        <name>a divalent metal cation</name>
        <dbReference type="ChEBI" id="CHEBI:60240"/>
    </ligand>
</feature>
<evidence type="ECO:0000256" key="12">
    <source>
        <dbReference type="PROSITE-ProRule" id="PRU01319"/>
    </source>
</evidence>
<keyword evidence="11" id="KW-0464">Manganese</keyword>
<keyword evidence="9 12" id="KW-0255">Endonuclease</keyword>
<feature type="binding site" evidence="12">
    <location>
        <position position="110"/>
    </location>
    <ligand>
        <name>a divalent metal cation</name>
        <dbReference type="ChEBI" id="CHEBI:60240"/>
    </ligand>
</feature>
<dbReference type="GO" id="GO:0003723">
    <property type="term" value="F:RNA binding"/>
    <property type="evidence" value="ECO:0007669"/>
    <property type="project" value="UniProtKB-UniRule"/>
</dbReference>
<comment type="cofactor">
    <cofactor evidence="2">
        <name>Mg(2+)</name>
        <dbReference type="ChEBI" id="CHEBI:18420"/>
    </cofactor>
</comment>
<comment type="subcellular location">
    <subcellularLocation>
        <location evidence="4">Cytoplasm</location>
    </subcellularLocation>
</comment>
<comment type="catalytic activity">
    <reaction evidence="1 12 13">
        <text>Endonucleolytic cleavage to 5'-phosphomonoester.</text>
        <dbReference type="EC" id="3.1.26.4"/>
    </reaction>
</comment>
<proteinExistence type="inferred from homology"/>
<comment type="function">
    <text evidence="3 13">Endonuclease that specifically degrades the RNA of RNA-DNA hybrids.</text>
</comment>
<gene>
    <name evidence="15" type="ORF">COU16_00840</name>
</gene>
<dbReference type="GO" id="GO:0043137">
    <property type="term" value="P:DNA replication, removal of RNA primer"/>
    <property type="evidence" value="ECO:0007669"/>
    <property type="project" value="TreeGrafter"/>
</dbReference>
<dbReference type="Pfam" id="PF01351">
    <property type="entry name" value="RNase_HII"/>
    <property type="match status" value="1"/>
</dbReference>
<evidence type="ECO:0000256" key="10">
    <source>
        <dbReference type="ARBA" id="ARBA00022801"/>
    </source>
</evidence>
<comment type="similarity">
    <text evidence="5 13">Belongs to the RNase HII family.</text>
</comment>
<dbReference type="InterPro" id="IPR036397">
    <property type="entry name" value="RNaseH_sf"/>
</dbReference>
<dbReference type="PANTHER" id="PTHR10954">
    <property type="entry name" value="RIBONUCLEASE H2 SUBUNIT A"/>
    <property type="match status" value="1"/>
</dbReference>
<keyword evidence="7 12" id="KW-0540">Nuclease</keyword>
<dbReference type="Gene3D" id="3.30.420.10">
    <property type="entry name" value="Ribonuclease H-like superfamily/Ribonuclease H"/>
    <property type="match status" value="1"/>
</dbReference>
<dbReference type="GO" id="GO:0006298">
    <property type="term" value="P:mismatch repair"/>
    <property type="evidence" value="ECO:0007669"/>
    <property type="project" value="TreeGrafter"/>
</dbReference>
<reference evidence="16" key="1">
    <citation type="submission" date="2017-09" db="EMBL/GenBank/DDBJ databases">
        <title>Depth-based differentiation of microbial function through sediment-hosted aquifers and enrichment of novel symbionts in the deep terrestrial subsurface.</title>
        <authorList>
            <person name="Probst A.J."/>
            <person name="Ladd B."/>
            <person name="Jarett J.K."/>
            <person name="Geller-Mcgrath D.E."/>
            <person name="Sieber C.M.K."/>
            <person name="Emerson J.B."/>
            <person name="Anantharaman K."/>
            <person name="Thomas B.C."/>
            <person name="Malmstrom R."/>
            <person name="Stieglmeier M."/>
            <person name="Klingl A."/>
            <person name="Woyke T."/>
            <person name="Ryan C.M."/>
            <person name="Banfield J.F."/>
        </authorList>
    </citation>
    <scope>NUCLEOTIDE SEQUENCE [LARGE SCALE GENOMIC DNA]</scope>
</reference>
<keyword evidence="10 12" id="KW-0378">Hydrolase</keyword>
<dbReference type="EMBL" id="PFBI01000004">
    <property type="protein sequence ID" value="PIR84718.1"/>
    <property type="molecule type" value="Genomic_DNA"/>
</dbReference>